<dbReference type="GO" id="GO:0016279">
    <property type="term" value="F:protein-lysine N-methyltransferase activity"/>
    <property type="evidence" value="ECO:0007669"/>
    <property type="project" value="UniProtKB-UniRule"/>
</dbReference>
<evidence type="ECO:0000256" key="6">
    <source>
        <dbReference type="SAM" id="MobiDB-lite"/>
    </source>
</evidence>
<keyword evidence="5" id="KW-0813">Transport</keyword>
<dbReference type="OrthoDB" id="10069295at2759"/>
<comment type="function">
    <text evidence="5">S-adenosyl-L-methionine-dependent protein-lysine N-methyltransferase that mono- and dimethylates elongation factor 1-alpha at 'Lys-316'. May play a role in intracellular transport.</text>
</comment>
<dbReference type="EC" id="2.1.1.-" evidence="5"/>
<evidence type="ECO:0000313" key="8">
    <source>
        <dbReference type="EMBL" id="KIX10466.1"/>
    </source>
</evidence>
<dbReference type="InterPro" id="IPR026635">
    <property type="entry name" value="Efm4/METTL10"/>
</dbReference>
<keyword evidence="1 5" id="KW-0963">Cytoplasm</keyword>
<dbReference type="GeneID" id="25289620"/>
<feature type="compositionally biased region" description="Basic and acidic residues" evidence="6">
    <location>
        <begin position="1"/>
        <end position="24"/>
    </location>
</feature>
<evidence type="ECO:0000256" key="5">
    <source>
        <dbReference type="HAMAP-Rule" id="MF_03188"/>
    </source>
</evidence>
<dbReference type="VEuPathDB" id="FungiDB:Z518_01549"/>
<dbReference type="GO" id="GO:0016192">
    <property type="term" value="P:vesicle-mediated transport"/>
    <property type="evidence" value="ECO:0007669"/>
    <property type="project" value="UniProtKB-UniRule"/>
</dbReference>
<dbReference type="GO" id="GO:0032259">
    <property type="term" value="P:methylation"/>
    <property type="evidence" value="ECO:0007669"/>
    <property type="project" value="UniProtKB-KW"/>
</dbReference>
<evidence type="ECO:0000256" key="1">
    <source>
        <dbReference type="ARBA" id="ARBA00022490"/>
    </source>
</evidence>
<dbReference type="Pfam" id="PF13847">
    <property type="entry name" value="Methyltransf_31"/>
    <property type="match status" value="1"/>
</dbReference>
<dbReference type="Proteomes" id="UP000053617">
    <property type="component" value="Unassembled WGS sequence"/>
</dbReference>
<evidence type="ECO:0000256" key="4">
    <source>
        <dbReference type="ARBA" id="ARBA00022691"/>
    </source>
</evidence>
<dbReference type="EMBL" id="KN847475">
    <property type="protein sequence ID" value="KIX10466.1"/>
    <property type="molecule type" value="Genomic_DNA"/>
</dbReference>
<organism evidence="8 9">
    <name type="scientific">Rhinocladiella mackenziei CBS 650.93</name>
    <dbReference type="NCBI Taxonomy" id="1442369"/>
    <lineage>
        <taxon>Eukaryota</taxon>
        <taxon>Fungi</taxon>
        <taxon>Dikarya</taxon>
        <taxon>Ascomycota</taxon>
        <taxon>Pezizomycotina</taxon>
        <taxon>Eurotiomycetes</taxon>
        <taxon>Chaetothyriomycetidae</taxon>
        <taxon>Chaetothyriales</taxon>
        <taxon>Herpotrichiellaceae</taxon>
        <taxon>Rhinocladiella</taxon>
    </lineage>
</organism>
<keyword evidence="3 5" id="KW-0808">Transferase</keyword>
<reference evidence="8 9" key="1">
    <citation type="submission" date="2015-01" db="EMBL/GenBank/DDBJ databases">
        <title>The Genome Sequence of Rhinocladiella mackenzie CBS 650.93.</title>
        <authorList>
            <consortium name="The Broad Institute Genomics Platform"/>
            <person name="Cuomo C."/>
            <person name="de Hoog S."/>
            <person name="Gorbushina A."/>
            <person name="Stielow B."/>
            <person name="Teixiera M."/>
            <person name="Abouelleil A."/>
            <person name="Chapman S.B."/>
            <person name="Priest M."/>
            <person name="Young S.K."/>
            <person name="Wortman J."/>
            <person name="Nusbaum C."/>
            <person name="Birren B."/>
        </authorList>
    </citation>
    <scope>NUCLEOTIDE SEQUENCE [LARGE SCALE GENOMIC DNA]</scope>
    <source>
        <strain evidence="8 9">CBS 650.93</strain>
    </source>
</reference>
<dbReference type="RefSeq" id="XP_013277602.1">
    <property type="nucleotide sequence ID" value="XM_013422148.1"/>
</dbReference>
<accession>A0A0D2J438</accession>
<feature type="domain" description="Methyltransferase" evidence="7">
    <location>
        <begin position="114"/>
        <end position="295"/>
    </location>
</feature>
<gene>
    <name evidence="5" type="primary">EFM4</name>
    <name evidence="8" type="ORF">Z518_01549</name>
</gene>
<dbReference type="STRING" id="1442369.A0A0D2J438"/>
<keyword evidence="9" id="KW-1185">Reference proteome</keyword>
<dbReference type="HAMAP" id="MF_03188">
    <property type="entry name" value="Methyltr_EFM4"/>
    <property type="match status" value="1"/>
</dbReference>
<dbReference type="InterPro" id="IPR025714">
    <property type="entry name" value="Methyltranfer_dom"/>
</dbReference>
<keyword evidence="2 5" id="KW-0489">Methyltransferase</keyword>
<proteinExistence type="inferred from homology"/>
<dbReference type="PANTHER" id="PTHR12843">
    <property type="entry name" value="PROTEIN-LYSINE N-METHYLTRANSFERASE METTL10"/>
    <property type="match status" value="1"/>
</dbReference>
<comment type="subcellular location">
    <subcellularLocation>
        <location evidence="5">Cytoplasm</location>
    </subcellularLocation>
</comment>
<keyword evidence="4 5" id="KW-0949">S-adenosyl-L-methionine</keyword>
<evidence type="ECO:0000313" key="9">
    <source>
        <dbReference type="Proteomes" id="UP000053617"/>
    </source>
</evidence>
<feature type="compositionally biased region" description="Acidic residues" evidence="6">
    <location>
        <begin position="33"/>
        <end position="51"/>
    </location>
</feature>
<dbReference type="InterPro" id="IPR029063">
    <property type="entry name" value="SAM-dependent_MTases_sf"/>
</dbReference>
<evidence type="ECO:0000256" key="2">
    <source>
        <dbReference type="ARBA" id="ARBA00022603"/>
    </source>
</evidence>
<dbReference type="PANTHER" id="PTHR12843:SF5">
    <property type="entry name" value="EEF1A LYSINE METHYLTRANSFERASE 2"/>
    <property type="match status" value="1"/>
</dbReference>
<feature type="region of interest" description="Disordered" evidence="6">
    <location>
        <begin position="1"/>
        <end position="54"/>
    </location>
</feature>
<comment type="similarity">
    <text evidence="5">Belongs to the class I-like SAM-binding methyltransferase superfamily. EFM4 family.</text>
</comment>
<sequence length="356" mass="38748">MSQEQEVSHPAHLEPSELGTKEYWDNYYQNGLDNEEDSNGAEDDDDDDDEDLPPHLLQLESWFDDVGAPTKTSEFLTSTSFPLSPNYVSTKDEGGKSTSSELGHDLRIIEERPTVLDLGTGNGSVLFALRIEGQYTGRMVGVDYSSQSIELARKLARQYLPSASISTSNSNSMTDSNASSSEITFEVLDIIHDDPTVQAWWPKTTASIAAGSEEGPCAGFDLVLDKGTFDAISLSSSIVTDATTDRTQRICELYPAKVLAMVKPGGFFLVTSCNWTEEEVVTWFTGISTVADHAVGAGASANASESESENAEGIEIKGKSRGKGRFEVYDRIKYPVFEFGGHKGQGVASVCFKKVW</sequence>
<dbReference type="Gene3D" id="3.40.50.150">
    <property type="entry name" value="Vaccinia Virus protein VP39"/>
    <property type="match status" value="1"/>
</dbReference>
<dbReference type="HOGENOM" id="CLU_044783_1_1_1"/>
<dbReference type="SUPFAM" id="SSF53335">
    <property type="entry name" value="S-adenosyl-L-methionine-dependent methyltransferases"/>
    <property type="match status" value="1"/>
</dbReference>
<dbReference type="AlphaFoldDB" id="A0A0D2J438"/>
<evidence type="ECO:0000259" key="7">
    <source>
        <dbReference type="Pfam" id="PF13847"/>
    </source>
</evidence>
<name>A0A0D2J438_9EURO</name>
<evidence type="ECO:0000256" key="3">
    <source>
        <dbReference type="ARBA" id="ARBA00022679"/>
    </source>
</evidence>
<dbReference type="CDD" id="cd02440">
    <property type="entry name" value="AdoMet_MTases"/>
    <property type="match status" value="1"/>
</dbReference>
<protein>
    <recommendedName>
        <fullName evidence="5">Protein-lysine N-methyltransferase EFM4</fullName>
        <ecNumber evidence="5">2.1.1.-</ecNumber>
    </recommendedName>
    <alternativeName>
        <fullName evidence="5">Elongation factor methyltransferase 4</fullName>
    </alternativeName>
</protein>
<dbReference type="GO" id="GO:0005737">
    <property type="term" value="C:cytoplasm"/>
    <property type="evidence" value="ECO:0007669"/>
    <property type="project" value="UniProtKB-SubCell"/>
</dbReference>